<comment type="caution">
    <text evidence="2">The sequence shown here is derived from an EMBL/GenBank/DDBJ whole genome shotgun (WGS) entry which is preliminary data.</text>
</comment>
<organism evidence="2 3">
    <name type="scientific">Phytophthora lilii</name>
    <dbReference type="NCBI Taxonomy" id="2077276"/>
    <lineage>
        <taxon>Eukaryota</taxon>
        <taxon>Sar</taxon>
        <taxon>Stramenopiles</taxon>
        <taxon>Oomycota</taxon>
        <taxon>Peronosporomycetes</taxon>
        <taxon>Peronosporales</taxon>
        <taxon>Peronosporaceae</taxon>
        <taxon>Phytophthora</taxon>
    </lineage>
</organism>
<feature type="compositionally biased region" description="Acidic residues" evidence="1">
    <location>
        <begin position="623"/>
        <end position="645"/>
    </location>
</feature>
<feature type="compositionally biased region" description="Acidic residues" evidence="1">
    <location>
        <begin position="529"/>
        <end position="544"/>
    </location>
</feature>
<feature type="compositionally biased region" description="Low complexity" evidence="1">
    <location>
        <begin position="410"/>
        <end position="429"/>
    </location>
</feature>
<feature type="compositionally biased region" description="Polar residues" evidence="1">
    <location>
        <begin position="609"/>
        <end position="618"/>
    </location>
</feature>
<accession>A0A9W6X1C0</accession>
<dbReference type="EMBL" id="BSXW01000619">
    <property type="protein sequence ID" value="GMF26648.1"/>
    <property type="molecule type" value="Genomic_DNA"/>
</dbReference>
<gene>
    <name evidence="2" type="ORF">Plil01_001108900</name>
</gene>
<dbReference type="Proteomes" id="UP001165083">
    <property type="component" value="Unassembled WGS sequence"/>
</dbReference>
<name>A0A9W6X1C0_9STRA</name>
<proteinExistence type="predicted"/>
<feature type="compositionally biased region" description="Basic and acidic residues" evidence="1">
    <location>
        <begin position="545"/>
        <end position="563"/>
    </location>
</feature>
<evidence type="ECO:0000256" key="1">
    <source>
        <dbReference type="SAM" id="MobiDB-lite"/>
    </source>
</evidence>
<feature type="compositionally biased region" description="Acidic residues" evidence="1">
    <location>
        <begin position="586"/>
        <end position="603"/>
    </location>
</feature>
<dbReference type="OrthoDB" id="167615at2759"/>
<protein>
    <submittedName>
        <fullName evidence="2">Unnamed protein product</fullName>
    </submittedName>
</protein>
<feature type="compositionally biased region" description="Polar residues" evidence="1">
    <location>
        <begin position="397"/>
        <end position="409"/>
    </location>
</feature>
<feature type="compositionally biased region" description="Basic and acidic residues" evidence="1">
    <location>
        <begin position="501"/>
        <end position="528"/>
    </location>
</feature>
<dbReference type="AlphaFoldDB" id="A0A9W6X1C0"/>
<evidence type="ECO:0000313" key="3">
    <source>
        <dbReference type="Proteomes" id="UP001165083"/>
    </source>
</evidence>
<feature type="compositionally biased region" description="Acidic residues" evidence="1">
    <location>
        <begin position="653"/>
        <end position="674"/>
    </location>
</feature>
<feature type="compositionally biased region" description="Polar residues" evidence="1">
    <location>
        <begin position="478"/>
        <end position="500"/>
    </location>
</feature>
<sequence>MTGSHGTTLRSFPAEFCAVRSHLRLLPAVGDTSKYAKVYIRGGELQSRCFPALTVLGGKLTKFLDNVVQAAKLIHPFVGVPWHSLDDLCAVSECTGGGNPRTLLAKFEKRGRDKGFDVFNAQIALQIAEALAYTLAFRCSRRYPIGKCSVDRQKRRKIQPPPSARQNIDTRTRPFEGDRVSKHREWLYPVKTAELGMAFSVRQVAIYHRSMVGSLPEIVKSLARAFKSQENSASYFNILPVILLFERVPGFQLHSDTWYWKFQGAAHFSLGMHLGFSFSDLPAPHEYCQSGLQASMVKILYPTTTILFSRLAALAMGTDVSVQHDATYAIPLSRGSICSGAGAVPSGTACPLKGDIAVADCISGLPSYIESSCIAPVDAECAIVTADTMTVSMELVDTSSTQDSYQPEVSSSPSTGRSTSSSNSPSSTSELDDSHDAYASGETASSHDTYDTMYAADIRAAEAENSDDYYVSDEATDSQDSNDVQEVNGSSKGLSAALSTDDSHGDYAIDLNDDRHDTYSIEDSHDVDGAEADDGIEDYDSEVVDDSRSEYAADQVDMIHDTNDDIEQEGGYDDEELIEPGSAEANSDDSNDSLSDELADESYSDSFNKDNYANQDDCSNAAEEFESSYDSEEIVDSYDQADEQTSDSHDYYDVQECESIQEAEQSDSQEEYSAQEDPSGEGVENLNN</sequence>
<keyword evidence="3" id="KW-1185">Reference proteome</keyword>
<feature type="compositionally biased region" description="Acidic residues" evidence="1">
    <location>
        <begin position="564"/>
        <end position="578"/>
    </location>
</feature>
<feature type="region of interest" description="Disordered" evidence="1">
    <location>
        <begin position="472"/>
        <end position="688"/>
    </location>
</feature>
<evidence type="ECO:0000313" key="2">
    <source>
        <dbReference type="EMBL" id="GMF26648.1"/>
    </source>
</evidence>
<feature type="region of interest" description="Disordered" evidence="1">
    <location>
        <begin position="397"/>
        <end position="445"/>
    </location>
</feature>
<reference evidence="2" key="1">
    <citation type="submission" date="2023-04" db="EMBL/GenBank/DDBJ databases">
        <title>Phytophthora lilii NBRC 32176.</title>
        <authorList>
            <person name="Ichikawa N."/>
            <person name="Sato H."/>
            <person name="Tonouchi N."/>
        </authorList>
    </citation>
    <scope>NUCLEOTIDE SEQUENCE</scope>
    <source>
        <strain evidence="2">NBRC 32176</strain>
    </source>
</reference>